<keyword evidence="1" id="KW-0812">Transmembrane</keyword>
<feature type="transmembrane region" description="Helical" evidence="1">
    <location>
        <begin position="82"/>
        <end position="102"/>
    </location>
</feature>
<evidence type="ECO:0000313" key="2">
    <source>
        <dbReference type="EMBL" id="EDP16575.1"/>
    </source>
</evidence>
<feature type="transmembrane region" description="Helical" evidence="1">
    <location>
        <begin position="193"/>
        <end position="210"/>
    </location>
</feature>
<dbReference type="AlphaFoldDB" id="A8RSJ4"/>
<name>A8RSJ4_ENTBW</name>
<organism evidence="2 3">
    <name type="scientific">Enterocloster bolteae (strain ATCC BAA-613 / DSM 15670 / CCUG 46953 / JCM 12243 / WAL 16351)</name>
    <name type="common">Clostridium bolteae</name>
    <dbReference type="NCBI Taxonomy" id="411902"/>
    <lineage>
        <taxon>Bacteria</taxon>
        <taxon>Bacillati</taxon>
        <taxon>Bacillota</taxon>
        <taxon>Clostridia</taxon>
        <taxon>Lachnospirales</taxon>
        <taxon>Lachnospiraceae</taxon>
        <taxon>Enterocloster</taxon>
    </lineage>
</organism>
<dbReference type="PaxDb" id="411902-CLOBOL_03343"/>
<evidence type="ECO:0000313" key="3">
    <source>
        <dbReference type="Proteomes" id="UP000005396"/>
    </source>
</evidence>
<feature type="transmembrane region" description="Helical" evidence="1">
    <location>
        <begin position="367"/>
        <end position="387"/>
    </location>
</feature>
<feature type="transmembrane region" description="Helical" evidence="1">
    <location>
        <begin position="394"/>
        <end position="411"/>
    </location>
</feature>
<feature type="transmembrane region" description="Helical" evidence="1">
    <location>
        <begin position="222"/>
        <end position="251"/>
    </location>
</feature>
<keyword evidence="1" id="KW-1133">Transmembrane helix</keyword>
<dbReference type="Proteomes" id="UP000005396">
    <property type="component" value="Unassembled WGS sequence"/>
</dbReference>
<feature type="transmembrane region" description="Helical" evidence="1">
    <location>
        <begin position="335"/>
        <end position="355"/>
    </location>
</feature>
<feature type="transmembrane region" description="Helical" evidence="1">
    <location>
        <begin position="52"/>
        <end position="70"/>
    </location>
</feature>
<keyword evidence="1" id="KW-0472">Membrane</keyword>
<feature type="transmembrane region" description="Helical" evidence="1">
    <location>
        <begin position="257"/>
        <end position="278"/>
    </location>
</feature>
<dbReference type="eggNOG" id="ENOG50346BG">
    <property type="taxonomic scope" value="Bacteria"/>
</dbReference>
<sequence length="418" mass="47901">MERIVCSDLKGAVMLVGKSNNGVHGKMDQAILWVLIGLFAVPIFVREMVLSNFYQINIFAALGCLFVFHVTLKGGKLRRKDFVPYLIIVCLIVILALSEIHAGRTLKGFVRVFFGLIMPLPLLFYEMYNPRKTIRIIVYTFRTVSFLIVCLGIVDLVLGRRIIVSYFNLAHDANYANMALGSIRLYSYIGHPLYNAELFLMTFGLNYIYGELFEKNHKQDKWVILITVIGVALTASKSAIAIFLVLLIVLYVKSIRYTVFILAILAIGYFYGVFDLVLQRFSGSLTTGRAEVWSRISSKGIKFFHFFWGNGSDSKYSYAYLEEWARAAFEYPYRLYALEFGILFTILIFVFLFVIPEVRIIKNCTRWILFSIVFLAVVAHVNTYNGIGTYSDPMYLYCLFGCTMLNMSMLLKKENLDE</sequence>
<feature type="transmembrane region" description="Helical" evidence="1">
    <location>
        <begin position="137"/>
        <end position="158"/>
    </location>
</feature>
<dbReference type="EMBL" id="ABCC02000029">
    <property type="protein sequence ID" value="EDP16575.1"/>
    <property type="molecule type" value="Genomic_DNA"/>
</dbReference>
<comment type="caution">
    <text evidence="2">The sequence shown here is derived from an EMBL/GenBank/DDBJ whole genome shotgun (WGS) entry which is preliminary data.</text>
</comment>
<protein>
    <recommendedName>
        <fullName evidence="4">O-antigen ligase domain-containing protein</fullName>
    </recommendedName>
</protein>
<dbReference type="HOGENOM" id="CLU_679156_0_0_9"/>
<feature type="transmembrane region" description="Helical" evidence="1">
    <location>
        <begin position="30"/>
        <end position="46"/>
    </location>
</feature>
<accession>A8RSJ4</accession>
<reference evidence="2 3" key="1">
    <citation type="submission" date="2007-08" db="EMBL/GenBank/DDBJ databases">
        <authorList>
            <person name="Fulton L."/>
            <person name="Clifton S."/>
            <person name="Fulton B."/>
            <person name="Xu J."/>
            <person name="Minx P."/>
            <person name="Pepin K.H."/>
            <person name="Johnson M."/>
            <person name="Thiruvilangam P."/>
            <person name="Bhonagiri V."/>
            <person name="Nash W.E."/>
            <person name="Mardis E.R."/>
            <person name="Wilson R.K."/>
        </authorList>
    </citation>
    <scope>NUCLEOTIDE SEQUENCE [LARGE SCALE GENOMIC DNA]</scope>
    <source>
        <strain evidence="3">ATCC BAA-613 / DSM 15670 / CCUG 46953 / JCM 12243 / WAL 16351</strain>
    </source>
</reference>
<evidence type="ECO:0008006" key="4">
    <source>
        <dbReference type="Google" id="ProtNLM"/>
    </source>
</evidence>
<reference evidence="2 3" key="2">
    <citation type="submission" date="2007-09" db="EMBL/GenBank/DDBJ databases">
        <title>Draft genome sequence of Clostridium bolteae (ATCC BAA-613).</title>
        <authorList>
            <person name="Sudarsanam P."/>
            <person name="Ley R."/>
            <person name="Guruge J."/>
            <person name="Turnbaugh P.J."/>
            <person name="Mahowald M."/>
            <person name="Liep D."/>
            <person name="Gordon J."/>
        </authorList>
    </citation>
    <scope>NUCLEOTIDE SEQUENCE [LARGE SCALE GENOMIC DNA]</scope>
    <source>
        <strain evidence="3">ATCC BAA-613 / DSM 15670 / CCUG 46953 / JCM 12243 / WAL 16351</strain>
    </source>
</reference>
<proteinExistence type="predicted"/>
<evidence type="ECO:0000256" key="1">
    <source>
        <dbReference type="SAM" id="Phobius"/>
    </source>
</evidence>
<feature type="transmembrane region" description="Helical" evidence="1">
    <location>
        <begin position="108"/>
        <end position="125"/>
    </location>
</feature>
<gene>
    <name evidence="2" type="ORF">CLOBOL_03343</name>
</gene>